<dbReference type="PANTHER" id="PTHR13389:SF0">
    <property type="entry name" value="PUMILIO HOMOLOG 3"/>
    <property type="match status" value="1"/>
</dbReference>
<dbReference type="PANTHER" id="PTHR13389">
    <property type="entry name" value="PUMILIO HOMOLOG 3"/>
    <property type="match status" value="1"/>
</dbReference>
<dbReference type="GO" id="GO:0003729">
    <property type="term" value="F:mRNA binding"/>
    <property type="evidence" value="ECO:0007669"/>
    <property type="project" value="TreeGrafter"/>
</dbReference>
<protein>
    <submittedName>
        <fullName evidence="5">Pumilio domain-containing-like protein</fullName>
    </submittedName>
</protein>
<dbReference type="EnsemblPlants" id="EMT18771">
    <property type="protein sequence ID" value="EMT18771"/>
    <property type="gene ID" value="F775_13201"/>
</dbReference>
<feature type="region of interest" description="Disordered" evidence="3">
    <location>
        <begin position="1"/>
        <end position="57"/>
    </location>
</feature>
<feature type="region of interest" description="Disordered" evidence="3">
    <location>
        <begin position="848"/>
        <end position="889"/>
    </location>
</feature>
<dbReference type="ExpressionAtlas" id="R7W9P2">
    <property type="expression patterns" value="baseline"/>
</dbReference>
<name>R7W9P2_AEGTA</name>
<dbReference type="Gene3D" id="1.25.10.10">
    <property type="entry name" value="Leucine-rich Repeat Variant"/>
    <property type="match status" value="2"/>
</dbReference>
<evidence type="ECO:0000256" key="3">
    <source>
        <dbReference type="SAM" id="MobiDB-lite"/>
    </source>
</evidence>
<keyword evidence="2" id="KW-0810">Translation regulation</keyword>
<dbReference type="GO" id="GO:0005730">
    <property type="term" value="C:nucleolus"/>
    <property type="evidence" value="ECO:0007669"/>
    <property type="project" value="TreeGrafter"/>
</dbReference>
<reference evidence="5" key="1">
    <citation type="submission" date="2015-06" db="UniProtKB">
        <authorList>
            <consortium name="EnsemblPlants"/>
        </authorList>
    </citation>
    <scope>IDENTIFICATION</scope>
</reference>
<keyword evidence="1" id="KW-0677">Repeat</keyword>
<dbReference type="InterPro" id="IPR011989">
    <property type="entry name" value="ARM-like"/>
</dbReference>
<dbReference type="AlphaFoldDB" id="R7W9P2"/>
<evidence type="ECO:0000259" key="4">
    <source>
        <dbReference type="Pfam" id="PF03470"/>
    </source>
</evidence>
<evidence type="ECO:0000313" key="5">
    <source>
        <dbReference type="EnsemblPlants" id="EMT18771"/>
    </source>
</evidence>
<dbReference type="GO" id="GO:0006417">
    <property type="term" value="P:regulation of translation"/>
    <property type="evidence" value="ECO:0007669"/>
    <property type="project" value="UniProtKB-KW"/>
</dbReference>
<organism evidence="5">
    <name type="scientific">Aegilops tauschii</name>
    <name type="common">Tausch's goatgrass</name>
    <name type="synonym">Aegilops squarrosa</name>
    <dbReference type="NCBI Taxonomy" id="37682"/>
    <lineage>
        <taxon>Eukaryota</taxon>
        <taxon>Viridiplantae</taxon>
        <taxon>Streptophyta</taxon>
        <taxon>Embryophyta</taxon>
        <taxon>Tracheophyta</taxon>
        <taxon>Spermatophyta</taxon>
        <taxon>Magnoliopsida</taxon>
        <taxon>Liliopsida</taxon>
        <taxon>Poales</taxon>
        <taxon>Poaceae</taxon>
        <taxon>BOP clade</taxon>
        <taxon>Pooideae</taxon>
        <taxon>Triticodae</taxon>
        <taxon>Triticeae</taxon>
        <taxon>Triticinae</taxon>
        <taxon>Aegilops</taxon>
    </lineage>
</organism>
<proteinExistence type="predicted"/>
<sequence>MAGDGDHPGANKREREAVGRPEAPSKGGGDAVKRKKPYDAPGARGGGSKEKPQPVTAMEKRVAAEEIFLPESRKPDYKLVKEITVLCQKVRCCNLSGKERSKLLTEALRKMDGKYLEIAGSPVAASVLKWCSQSEMDPVFVALQPHLLDLSRNKDTGFLVNYIIKGASKEQFALFISSLHGHVASLLHHTIGASVVDRAFHQATRPQKRSLLLELCSTELQLSKDLAQEKQCRLSVLNIISKHGLQKSSVLQHMTTIIQPVLEKGIVEYSIVHMVISEYLTIADKLIPHLIQGSSVLDEDVIGQLIPHLTPTKSKAQKKRSKAKKKRSSELLLIRIMQTKEGLKLGLACLKHGLEKDRKRIIKSLKGHIRKLALNDYGCLFVICRLSIVDNTELITEVVVDELTKHLKELIFDKVNLDGESDDVADKEHGGSEDTLVVSDSNPIKRRQVLLVKSELYEVLVETCIENVGELLRANFGKDVLYEVEKNNFLEGVTDRIHVLHNAIACDAARPRTDDVDEHAFDNYHSSRIIRRMVLDCPAFAATLWKKALEGKCKLYADGFSSIMVAAYLESPDSRVKDLAKAELQPLIDGGILKPQEHKAEEEKRNIVNTLFTVIGEACVRFDQLKWQAHVARNKQRTYPCCHIFRSAMECSSDDSSELSDTDIADYAKKAYTDLKSGKLVARFGTDRFRCPFCPGKKQEYRYSDLLNHAIGLSASNHAAKVKANHQALANHLKTDHADAATSSSMPRAWARMQQGHIHGLHAGQRLCVKEKSRTDQIEICRRSLMEEEEIDPEMGLVAPRRRLRRYILIGGWLAWSFPATGSGGEDGGEAAALDSKRVDREAAAALDLKGGGGGSGARRSRGERSRGGGGLGGEERSRVGRNPLPMGVGGYRPITVPDLITEGPDYTRLPPNARNVIRLQCKEVTDENC</sequence>
<evidence type="ECO:0000256" key="2">
    <source>
        <dbReference type="ARBA" id="ARBA00022845"/>
    </source>
</evidence>
<dbReference type="SUPFAM" id="SSF48371">
    <property type="entry name" value="ARM repeat"/>
    <property type="match status" value="1"/>
</dbReference>
<dbReference type="InterPro" id="IPR001313">
    <property type="entry name" value="Pumilio_RNA-bd_rpt"/>
</dbReference>
<accession>R7W9P2</accession>
<dbReference type="InterPro" id="IPR016024">
    <property type="entry name" value="ARM-type_fold"/>
</dbReference>
<evidence type="ECO:0000256" key="1">
    <source>
        <dbReference type="ARBA" id="ARBA00022737"/>
    </source>
</evidence>
<dbReference type="SMART" id="SM00025">
    <property type="entry name" value="Pumilio"/>
    <property type="match status" value="3"/>
</dbReference>
<feature type="domain" description="Zinc finger-XS" evidence="4">
    <location>
        <begin position="691"/>
        <end position="730"/>
    </location>
</feature>
<dbReference type="InterPro" id="IPR040059">
    <property type="entry name" value="PUM3"/>
</dbReference>
<dbReference type="Pfam" id="PF03470">
    <property type="entry name" value="zf-XS"/>
    <property type="match status" value="1"/>
</dbReference>
<dbReference type="GO" id="GO:0031047">
    <property type="term" value="P:regulatory ncRNA-mediated gene silencing"/>
    <property type="evidence" value="ECO:0007669"/>
    <property type="project" value="InterPro"/>
</dbReference>
<dbReference type="InterPro" id="IPR005381">
    <property type="entry name" value="Znf-XS_domain"/>
</dbReference>
<feature type="compositionally biased region" description="Basic and acidic residues" evidence="3">
    <location>
        <begin position="47"/>
        <end position="57"/>
    </location>
</feature>
<feature type="compositionally biased region" description="Basic and acidic residues" evidence="3">
    <location>
        <begin position="1"/>
        <end position="19"/>
    </location>
</feature>